<dbReference type="Gene3D" id="3.30.1050.10">
    <property type="entry name" value="SCP2 sterol-binding domain"/>
    <property type="match status" value="1"/>
</dbReference>
<gene>
    <name evidence="2" type="ORF">GCM10009547_16640</name>
</gene>
<dbReference type="SUPFAM" id="SSF55718">
    <property type="entry name" value="SCP-like"/>
    <property type="match status" value="1"/>
</dbReference>
<comment type="caution">
    <text evidence="2">The sequence shown here is derived from an EMBL/GenBank/DDBJ whole genome shotgun (WGS) entry which is preliminary data.</text>
</comment>
<protein>
    <recommendedName>
        <fullName evidence="1">SCP2 domain-containing protein</fullName>
    </recommendedName>
</protein>
<feature type="domain" description="SCP2" evidence="1">
    <location>
        <begin position="46"/>
        <end position="117"/>
    </location>
</feature>
<dbReference type="Pfam" id="PF02036">
    <property type="entry name" value="SCP2"/>
    <property type="match status" value="1"/>
</dbReference>
<dbReference type="InterPro" id="IPR036527">
    <property type="entry name" value="SCP2_sterol-bd_dom_sf"/>
</dbReference>
<dbReference type="Proteomes" id="UP001500957">
    <property type="component" value="Unassembled WGS sequence"/>
</dbReference>
<evidence type="ECO:0000259" key="1">
    <source>
        <dbReference type="Pfam" id="PF02036"/>
    </source>
</evidence>
<reference evidence="2 3" key="1">
    <citation type="journal article" date="2019" name="Int. J. Syst. Evol. Microbiol.">
        <title>The Global Catalogue of Microorganisms (GCM) 10K type strain sequencing project: providing services to taxonomists for standard genome sequencing and annotation.</title>
        <authorList>
            <consortium name="The Broad Institute Genomics Platform"/>
            <consortium name="The Broad Institute Genome Sequencing Center for Infectious Disease"/>
            <person name="Wu L."/>
            <person name="Ma J."/>
        </authorList>
    </citation>
    <scope>NUCLEOTIDE SEQUENCE [LARGE SCALE GENOMIC DNA]</scope>
    <source>
        <strain evidence="2 3">JCM 10671</strain>
    </source>
</reference>
<dbReference type="InterPro" id="IPR003033">
    <property type="entry name" value="SCP2_sterol-bd_dom"/>
</dbReference>
<evidence type="ECO:0000313" key="2">
    <source>
        <dbReference type="EMBL" id="GAA0615367.1"/>
    </source>
</evidence>
<keyword evidence="3" id="KW-1185">Reference proteome</keyword>
<dbReference type="EMBL" id="BAAAHE010000011">
    <property type="protein sequence ID" value="GAA0615367.1"/>
    <property type="molecule type" value="Genomic_DNA"/>
</dbReference>
<proteinExistence type="predicted"/>
<evidence type="ECO:0000313" key="3">
    <source>
        <dbReference type="Proteomes" id="UP001500957"/>
    </source>
</evidence>
<name>A0ABN1GNS8_9ACTN</name>
<organism evidence="2 3">
    <name type="scientific">Sporichthya brevicatena</name>
    <dbReference type="NCBI Taxonomy" id="171442"/>
    <lineage>
        <taxon>Bacteria</taxon>
        <taxon>Bacillati</taxon>
        <taxon>Actinomycetota</taxon>
        <taxon>Actinomycetes</taxon>
        <taxon>Sporichthyales</taxon>
        <taxon>Sporichthyaceae</taxon>
        <taxon>Sporichthya</taxon>
    </lineage>
</organism>
<accession>A0ABN1GNS8</accession>
<sequence>MAQFGTVEVYEEMARALNADPEWTGMQGVDITYTMVYDYGSPVDKAFFVRYEKGRVSEVRELESRGDIQADFVISGDGEVWRGVLTKTIDPTIALTRGQLSVKGKMSTLLKNMSAFKYIIDTMTTIELT</sequence>
<dbReference type="RefSeq" id="WP_344603520.1">
    <property type="nucleotide sequence ID" value="NZ_BAAAHE010000011.1"/>
</dbReference>